<keyword evidence="8" id="KW-1185">Reference proteome</keyword>
<feature type="compositionally biased region" description="Basic and acidic residues" evidence="5">
    <location>
        <begin position="239"/>
        <end position="254"/>
    </location>
</feature>
<dbReference type="PROSITE" id="PS51128">
    <property type="entry name" value="ZF_DKSA_2"/>
    <property type="match status" value="1"/>
</dbReference>
<dbReference type="InterPro" id="IPR037187">
    <property type="entry name" value="DnaK_N"/>
</dbReference>
<dbReference type="InterPro" id="IPR000962">
    <property type="entry name" value="Znf_DskA_TraR"/>
</dbReference>
<accession>A0ABS2DHX0</accession>
<organism evidence="7 8">
    <name type="scientific">Bacillus suaedaesalsae</name>
    <dbReference type="NCBI Taxonomy" id="2810349"/>
    <lineage>
        <taxon>Bacteria</taxon>
        <taxon>Bacillati</taxon>
        <taxon>Bacillota</taxon>
        <taxon>Bacilli</taxon>
        <taxon>Bacillales</taxon>
        <taxon>Bacillaceae</taxon>
        <taxon>Bacillus</taxon>
    </lineage>
</organism>
<dbReference type="SUPFAM" id="SSF57716">
    <property type="entry name" value="Glucocorticoid receptor-like (DNA-binding domain)"/>
    <property type="match status" value="1"/>
</dbReference>
<dbReference type="SUPFAM" id="SSF109635">
    <property type="entry name" value="DnaK suppressor protein DksA, alpha-hairpin domain"/>
    <property type="match status" value="1"/>
</dbReference>
<dbReference type="PANTHER" id="PTHR33823">
    <property type="entry name" value="RNA POLYMERASE-BINDING TRANSCRIPTION FACTOR DKSA-RELATED"/>
    <property type="match status" value="1"/>
</dbReference>
<dbReference type="PANTHER" id="PTHR33823:SF4">
    <property type="entry name" value="GENERAL STRESS PROTEIN 16O"/>
    <property type="match status" value="1"/>
</dbReference>
<gene>
    <name evidence="7" type="ORF">JR050_10300</name>
</gene>
<dbReference type="Gene3D" id="1.20.120.910">
    <property type="entry name" value="DksA, coiled-coil domain"/>
    <property type="match status" value="1"/>
</dbReference>
<dbReference type="InterPro" id="IPR014240">
    <property type="entry name" value="YteA"/>
</dbReference>
<feature type="region of interest" description="Disordered" evidence="5">
    <location>
        <begin position="233"/>
        <end position="254"/>
    </location>
</feature>
<sequence>MLSALQLEKFRNQLIKDQKAINDRFEKVGHYDLELGAFHEATGELSSYDNHPGDDATELYEREKDIALNEHTEKEYKDIEEALQAIEDGTYGTCKECGVEIPLERLEALPTTLYCKEHSPDHLVSHERPVEETVLKPAFGRFEFDESEGTAYDAEDAWQDVASYGTSETPSDIDMEVEHYNDAYIESDDKVGYVEDYENFVGTDIEGKNITVYPTHQHRQYEDILDEEGTMTIFGDLPPGEKEPYTEEGKDNYR</sequence>
<dbReference type="RefSeq" id="WP_204203417.1">
    <property type="nucleotide sequence ID" value="NZ_JAFELM010000029.1"/>
</dbReference>
<evidence type="ECO:0000313" key="8">
    <source>
        <dbReference type="Proteomes" id="UP001518925"/>
    </source>
</evidence>
<comment type="caution">
    <text evidence="7">The sequence shown here is derived from an EMBL/GenBank/DDBJ whole genome shotgun (WGS) entry which is preliminary data.</text>
</comment>
<evidence type="ECO:0000256" key="1">
    <source>
        <dbReference type="ARBA" id="ARBA00022723"/>
    </source>
</evidence>
<name>A0ABS2DHX0_9BACI</name>
<evidence type="ECO:0000256" key="3">
    <source>
        <dbReference type="ARBA" id="ARBA00022833"/>
    </source>
</evidence>
<dbReference type="NCBIfam" id="TIGR02890">
    <property type="entry name" value="bacill_yteA"/>
    <property type="match status" value="1"/>
</dbReference>
<feature type="domain" description="Zinc finger DksA/TraR C4-type" evidence="6">
    <location>
        <begin position="89"/>
        <end position="117"/>
    </location>
</feature>
<keyword evidence="3" id="KW-0862">Zinc</keyword>
<dbReference type="Proteomes" id="UP001518925">
    <property type="component" value="Unassembled WGS sequence"/>
</dbReference>
<evidence type="ECO:0000259" key="6">
    <source>
        <dbReference type="Pfam" id="PF01258"/>
    </source>
</evidence>
<proteinExistence type="predicted"/>
<evidence type="ECO:0000313" key="7">
    <source>
        <dbReference type="EMBL" id="MBM6618048.1"/>
    </source>
</evidence>
<dbReference type="Pfam" id="PF01258">
    <property type="entry name" value="zf-dskA_traR"/>
    <property type="match status" value="1"/>
</dbReference>
<feature type="zinc finger region" description="dksA C4-type" evidence="4">
    <location>
        <begin position="94"/>
        <end position="118"/>
    </location>
</feature>
<reference evidence="7 8" key="1">
    <citation type="submission" date="2021-02" db="EMBL/GenBank/DDBJ databases">
        <title>Bacillus sp. RD4P76, an endophyte from a halophyte.</title>
        <authorList>
            <person name="Sun J.-Q."/>
        </authorList>
    </citation>
    <scope>NUCLEOTIDE SEQUENCE [LARGE SCALE GENOMIC DNA]</scope>
    <source>
        <strain evidence="7 8">RD4P76</strain>
    </source>
</reference>
<evidence type="ECO:0000256" key="2">
    <source>
        <dbReference type="ARBA" id="ARBA00022771"/>
    </source>
</evidence>
<dbReference type="EMBL" id="JAFELM010000029">
    <property type="protein sequence ID" value="MBM6618048.1"/>
    <property type="molecule type" value="Genomic_DNA"/>
</dbReference>
<keyword evidence="2" id="KW-0863">Zinc-finger</keyword>
<protein>
    <submittedName>
        <fullName evidence="7">TraR/DksA C4-type zinc finger protein</fullName>
    </submittedName>
</protein>
<keyword evidence="1" id="KW-0479">Metal-binding</keyword>
<evidence type="ECO:0000256" key="5">
    <source>
        <dbReference type="SAM" id="MobiDB-lite"/>
    </source>
</evidence>
<evidence type="ECO:0000256" key="4">
    <source>
        <dbReference type="PROSITE-ProRule" id="PRU00510"/>
    </source>
</evidence>